<dbReference type="SUPFAM" id="SSF52279">
    <property type="entry name" value="Beta-D-glucan exohydrolase, C-terminal domain"/>
    <property type="match status" value="1"/>
</dbReference>
<dbReference type="Pfam" id="PF00933">
    <property type="entry name" value="Glyco_hydro_3"/>
    <property type="match status" value="1"/>
</dbReference>
<evidence type="ECO:0000256" key="1">
    <source>
        <dbReference type="ARBA" id="ARBA00001231"/>
    </source>
</evidence>
<comment type="catalytic activity">
    <reaction evidence="1">
        <text>Hydrolysis of terminal non-reducing N-acetyl-D-hexosamine residues in N-acetyl-beta-D-hexosaminides.</text>
        <dbReference type="EC" id="3.2.1.52"/>
    </reaction>
</comment>
<gene>
    <name evidence="7" type="primary">nagZ</name>
    <name evidence="7" type="ORF">F0M18_16355</name>
</gene>
<sequence length="564" mass="58749">MADKDEMTLEQCIARKLMLDIRFFDDGAGSAPVTRLPAALEQGLAALAPGGVILFRENIDSVAQCRALTDQVRRVLGAEVLIAVDQEGGRVTRLPRDQVTSFSGNMALAACAAQAREELARAMGRAQGEELAALGINVNFAPTLDVNSNPANPVINVRAFADEPTLVATLGAAVVRGLQEAGVAAAVKHFPGHGDTSLDSHTDLPCVARDAQAAREIDLAPFAAVIRSAPPAMVMTAHIQYPALDASTLPGTGVVRPATLSRALLTDLLRNDWGYGGVVISDALDMAAISELMSPVDAVLACFRAGVDIALMPLRVRSAQSLVQLEELVAAVAGAVRSGDLDESEIRESASRVQAAQQRYCLPASTTGAAERIACAEHLALERRIAGHSVTLLHGSLVSLAGNSRVHLLMPTAASARALVAALERCEPGLRISWQALEQFDAQAESAGVAAADIYVVGVSEPAPGAVDIGGAEDLASLDDRSPASVQKQLLRLAEGRERVVILLQSPYPAAEYADLADTVLATYDAAPLGFGGAPGPAYCALADVLTGARTPDGQLPVRLQNGS</sequence>
<keyword evidence="5 7" id="KW-0326">Glycosidase</keyword>
<dbReference type="GO" id="GO:0005975">
    <property type="term" value="P:carbohydrate metabolic process"/>
    <property type="evidence" value="ECO:0007669"/>
    <property type="project" value="InterPro"/>
</dbReference>
<dbReference type="Proteomes" id="UP000323708">
    <property type="component" value="Unassembled WGS sequence"/>
</dbReference>
<dbReference type="EC" id="3.2.1.52" evidence="3"/>
<dbReference type="InterPro" id="IPR019800">
    <property type="entry name" value="Glyco_hydro_3_AS"/>
</dbReference>
<dbReference type="EMBL" id="VTUX01000008">
    <property type="protein sequence ID" value="KAA1189243.1"/>
    <property type="molecule type" value="Genomic_DNA"/>
</dbReference>
<organism evidence="7 8">
    <name type="scientific">Pseudohalioglobus sediminis</name>
    <dbReference type="NCBI Taxonomy" id="2606449"/>
    <lineage>
        <taxon>Bacteria</taxon>
        <taxon>Pseudomonadati</taxon>
        <taxon>Pseudomonadota</taxon>
        <taxon>Gammaproteobacteria</taxon>
        <taxon>Cellvibrionales</taxon>
        <taxon>Halieaceae</taxon>
        <taxon>Pseudohalioglobus</taxon>
    </lineage>
</organism>
<evidence type="ECO:0000313" key="7">
    <source>
        <dbReference type="EMBL" id="KAA1189243.1"/>
    </source>
</evidence>
<evidence type="ECO:0000256" key="4">
    <source>
        <dbReference type="ARBA" id="ARBA00022801"/>
    </source>
</evidence>
<keyword evidence="4 7" id="KW-0378">Hydrolase</keyword>
<keyword evidence="8" id="KW-1185">Reference proteome</keyword>
<evidence type="ECO:0000313" key="8">
    <source>
        <dbReference type="Proteomes" id="UP000323708"/>
    </source>
</evidence>
<dbReference type="AlphaFoldDB" id="A0A5B0WQT4"/>
<dbReference type="Gene3D" id="3.40.50.1700">
    <property type="entry name" value="Glycoside hydrolase family 3 C-terminal domain"/>
    <property type="match status" value="1"/>
</dbReference>
<protein>
    <recommendedName>
        <fullName evidence="3">beta-N-acetylhexosaminidase</fullName>
        <ecNumber evidence="3">3.2.1.52</ecNumber>
    </recommendedName>
</protein>
<dbReference type="SUPFAM" id="SSF51445">
    <property type="entry name" value="(Trans)glycosidases"/>
    <property type="match status" value="1"/>
</dbReference>
<proteinExistence type="inferred from homology"/>
<comment type="similarity">
    <text evidence="2">Belongs to the glycosyl hydrolase 3 family.</text>
</comment>
<evidence type="ECO:0000256" key="3">
    <source>
        <dbReference type="ARBA" id="ARBA00012663"/>
    </source>
</evidence>
<accession>A0A5B0WQT4</accession>
<dbReference type="InterPro" id="IPR017853">
    <property type="entry name" value="GH"/>
</dbReference>
<dbReference type="InterPro" id="IPR001764">
    <property type="entry name" value="Glyco_hydro_3_N"/>
</dbReference>
<dbReference type="NCBIfam" id="NF003740">
    <property type="entry name" value="PRK05337.1"/>
    <property type="match status" value="1"/>
</dbReference>
<dbReference type="GO" id="GO:0004563">
    <property type="term" value="F:beta-N-acetylhexosaminidase activity"/>
    <property type="evidence" value="ECO:0007669"/>
    <property type="project" value="UniProtKB-EC"/>
</dbReference>
<evidence type="ECO:0000259" key="6">
    <source>
        <dbReference type="Pfam" id="PF00933"/>
    </source>
</evidence>
<dbReference type="Gene3D" id="3.20.20.300">
    <property type="entry name" value="Glycoside hydrolase, family 3, N-terminal domain"/>
    <property type="match status" value="1"/>
</dbReference>
<dbReference type="InterPro" id="IPR036881">
    <property type="entry name" value="Glyco_hydro_3_C_sf"/>
</dbReference>
<dbReference type="InterPro" id="IPR036962">
    <property type="entry name" value="Glyco_hydro_3_N_sf"/>
</dbReference>
<dbReference type="GO" id="GO:0009254">
    <property type="term" value="P:peptidoglycan turnover"/>
    <property type="evidence" value="ECO:0007669"/>
    <property type="project" value="TreeGrafter"/>
</dbReference>
<dbReference type="PANTHER" id="PTHR30480">
    <property type="entry name" value="BETA-HEXOSAMINIDASE-RELATED"/>
    <property type="match status" value="1"/>
</dbReference>
<dbReference type="InterPro" id="IPR050226">
    <property type="entry name" value="NagZ_Beta-hexosaminidase"/>
</dbReference>
<evidence type="ECO:0000256" key="2">
    <source>
        <dbReference type="ARBA" id="ARBA00005336"/>
    </source>
</evidence>
<dbReference type="PANTHER" id="PTHR30480:SF13">
    <property type="entry name" value="BETA-HEXOSAMINIDASE"/>
    <property type="match status" value="1"/>
</dbReference>
<dbReference type="RefSeq" id="WP_149612541.1">
    <property type="nucleotide sequence ID" value="NZ_VTUX01000008.1"/>
</dbReference>
<reference evidence="7 8" key="1">
    <citation type="submission" date="2019-09" db="EMBL/GenBank/DDBJ databases">
        <authorList>
            <person name="Chen X.-Y."/>
        </authorList>
    </citation>
    <scope>NUCLEOTIDE SEQUENCE [LARGE SCALE GENOMIC DNA]</scope>
    <source>
        <strain evidence="7 8">NY5</strain>
    </source>
</reference>
<evidence type="ECO:0000256" key="5">
    <source>
        <dbReference type="ARBA" id="ARBA00023295"/>
    </source>
</evidence>
<name>A0A5B0WQT4_9GAMM</name>
<dbReference type="PROSITE" id="PS00775">
    <property type="entry name" value="GLYCOSYL_HYDROL_F3"/>
    <property type="match status" value="1"/>
</dbReference>
<comment type="caution">
    <text evidence="7">The sequence shown here is derived from an EMBL/GenBank/DDBJ whole genome shotgun (WGS) entry which is preliminary data.</text>
</comment>
<feature type="domain" description="Glycoside hydrolase family 3 N-terminal" evidence="6">
    <location>
        <begin position="43"/>
        <end position="354"/>
    </location>
</feature>